<comment type="caution">
    <text evidence="6">The sequence shown here is derived from an EMBL/GenBank/DDBJ whole genome shotgun (WGS) entry which is preliminary data.</text>
</comment>
<dbReference type="InterPro" id="IPR002123">
    <property type="entry name" value="Plipid/glycerol_acylTrfase"/>
</dbReference>
<dbReference type="SMART" id="SM00563">
    <property type="entry name" value="PlsC"/>
    <property type="match status" value="1"/>
</dbReference>
<protein>
    <submittedName>
        <fullName evidence="6">1-acyl-sn-glycerol-3-phosphate acyltransferase</fullName>
    </submittedName>
</protein>
<sequence>MTLLRSLLFAFLFYALTTLMVFPGLIVALASRRGMSRYARAWGRTYLWLARMVLGVRIRVEGDVPSTPTLVAAKHESAYETLALLALIDDPIIVLKRELADIPLFGRLTRRHGVIPVDRAASAGALRAMLQAADDARAQHRAVLIFPEGTRVPHGRAPKLQAGFAGLYARLAMPVVPIATDAGIVWPRGLVKRPGVVTLRFGETIPVGLPRKEIEAAVHTAINALNA</sequence>
<evidence type="ECO:0000256" key="4">
    <source>
        <dbReference type="SAM" id="Phobius"/>
    </source>
</evidence>
<dbReference type="AlphaFoldDB" id="A0A838L8Q5"/>
<keyword evidence="4" id="KW-1133">Transmembrane helix</keyword>
<evidence type="ECO:0000256" key="2">
    <source>
        <dbReference type="ARBA" id="ARBA00022679"/>
    </source>
</evidence>
<proteinExistence type="predicted"/>
<gene>
    <name evidence="6" type="ORF">HZF05_15075</name>
</gene>
<dbReference type="PANTHER" id="PTHR10434">
    <property type="entry name" value="1-ACYL-SN-GLYCEROL-3-PHOSPHATE ACYLTRANSFERASE"/>
    <property type="match status" value="1"/>
</dbReference>
<keyword evidence="4" id="KW-0812">Transmembrane</keyword>
<keyword evidence="7" id="KW-1185">Reference proteome</keyword>
<evidence type="ECO:0000256" key="1">
    <source>
        <dbReference type="ARBA" id="ARBA00005189"/>
    </source>
</evidence>
<keyword evidence="3 6" id="KW-0012">Acyltransferase</keyword>
<dbReference type="GO" id="GO:0003841">
    <property type="term" value="F:1-acylglycerol-3-phosphate O-acyltransferase activity"/>
    <property type="evidence" value="ECO:0007669"/>
    <property type="project" value="TreeGrafter"/>
</dbReference>
<organism evidence="6 7">
    <name type="scientific">Sphingomonas chungangi</name>
    <dbReference type="NCBI Taxonomy" id="2683589"/>
    <lineage>
        <taxon>Bacteria</taxon>
        <taxon>Pseudomonadati</taxon>
        <taxon>Pseudomonadota</taxon>
        <taxon>Alphaproteobacteria</taxon>
        <taxon>Sphingomonadales</taxon>
        <taxon>Sphingomonadaceae</taxon>
        <taxon>Sphingomonas</taxon>
    </lineage>
</organism>
<evidence type="ECO:0000313" key="6">
    <source>
        <dbReference type="EMBL" id="MBA2935407.1"/>
    </source>
</evidence>
<dbReference type="PANTHER" id="PTHR10434:SF40">
    <property type="entry name" value="1-ACYL-SN-GLYCEROL-3-PHOSPHATE ACYLTRANSFERASE"/>
    <property type="match status" value="1"/>
</dbReference>
<keyword evidence="4" id="KW-0472">Membrane</keyword>
<dbReference type="Proteomes" id="UP000570166">
    <property type="component" value="Unassembled WGS sequence"/>
</dbReference>
<dbReference type="RefSeq" id="WP_160365392.1">
    <property type="nucleotide sequence ID" value="NZ_JACEIB010000025.1"/>
</dbReference>
<name>A0A838L8Q5_9SPHN</name>
<dbReference type="GO" id="GO:0006654">
    <property type="term" value="P:phosphatidic acid biosynthetic process"/>
    <property type="evidence" value="ECO:0007669"/>
    <property type="project" value="TreeGrafter"/>
</dbReference>
<evidence type="ECO:0000259" key="5">
    <source>
        <dbReference type="SMART" id="SM00563"/>
    </source>
</evidence>
<dbReference type="SUPFAM" id="SSF69593">
    <property type="entry name" value="Glycerol-3-phosphate (1)-acyltransferase"/>
    <property type="match status" value="1"/>
</dbReference>
<dbReference type="Pfam" id="PF01553">
    <property type="entry name" value="Acyltransferase"/>
    <property type="match status" value="1"/>
</dbReference>
<feature type="domain" description="Phospholipid/glycerol acyltransferase" evidence="5">
    <location>
        <begin position="69"/>
        <end position="183"/>
    </location>
</feature>
<comment type="pathway">
    <text evidence="1">Lipid metabolism.</text>
</comment>
<keyword evidence="2 6" id="KW-0808">Transferase</keyword>
<evidence type="ECO:0000313" key="7">
    <source>
        <dbReference type="Proteomes" id="UP000570166"/>
    </source>
</evidence>
<reference evidence="6 7" key="1">
    <citation type="submission" date="2020-07" db="EMBL/GenBank/DDBJ databases">
        <authorList>
            <person name="Sun Q."/>
        </authorList>
    </citation>
    <scope>NUCLEOTIDE SEQUENCE [LARGE SCALE GENOMIC DNA]</scope>
    <source>
        <strain evidence="6 7">CGMCC 1.13654</strain>
    </source>
</reference>
<feature type="transmembrane region" description="Helical" evidence="4">
    <location>
        <begin position="6"/>
        <end position="30"/>
    </location>
</feature>
<dbReference type="CDD" id="cd07989">
    <property type="entry name" value="LPLAT_AGPAT-like"/>
    <property type="match status" value="1"/>
</dbReference>
<accession>A0A838L8Q5</accession>
<evidence type="ECO:0000256" key="3">
    <source>
        <dbReference type="ARBA" id="ARBA00023315"/>
    </source>
</evidence>
<dbReference type="EMBL" id="JACEIB010000025">
    <property type="protein sequence ID" value="MBA2935407.1"/>
    <property type="molecule type" value="Genomic_DNA"/>
</dbReference>